<name>A0A6J4QA63_9ACTN</name>
<proteinExistence type="predicted"/>
<organism evidence="2">
    <name type="scientific">uncultured Rubrobacteraceae bacterium</name>
    <dbReference type="NCBI Taxonomy" id="349277"/>
    <lineage>
        <taxon>Bacteria</taxon>
        <taxon>Bacillati</taxon>
        <taxon>Actinomycetota</taxon>
        <taxon>Rubrobacteria</taxon>
        <taxon>Rubrobacterales</taxon>
        <taxon>Rubrobacteraceae</taxon>
        <taxon>environmental samples</taxon>
    </lineage>
</organism>
<protein>
    <recommendedName>
        <fullName evidence="1">Glutaredoxin domain-containing protein</fullName>
    </recommendedName>
</protein>
<dbReference type="AlphaFoldDB" id="A0A6J4QA63"/>
<feature type="domain" description="Glutaredoxin" evidence="1">
    <location>
        <begin position="8"/>
        <end position="64"/>
    </location>
</feature>
<dbReference type="InterPro" id="IPR036249">
    <property type="entry name" value="Thioredoxin-like_sf"/>
</dbReference>
<sequence length="89" mass="10246">MYQREMVLYTRNRSLRCWRAKRLLGRAGYRFEIVDATADPGVLDELSEAAHREVAPPYVFVDRRPVGGLGTVRELVGSGRFEHLLRDNL</sequence>
<gene>
    <name evidence="2" type="ORF">AVDCRST_MAG03-3845</name>
</gene>
<dbReference type="SUPFAM" id="SSF52833">
    <property type="entry name" value="Thioredoxin-like"/>
    <property type="match status" value="1"/>
</dbReference>
<reference evidence="2" key="1">
    <citation type="submission" date="2020-02" db="EMBL/GenBank/DDBJ databases">
        <authorList>
            <person name="Meier V. D."/>
        </authorList>
    </citation>
    <scope>NUCLEOTIDE SEQUENCE</scope>
    <source>
        <strain evidence="2">AVDCRST_MAG03</strain>
    </source>
</reference>
<dbReference type="PROSITE" id="PS51354">
    <property type="entry name" value="GLUTAREDOXIN_2"/>
    <property type="match status" value="1"/>
</dbReference>
<dbReference type="EMBL" id="CADCUT010000225">
    <property type="protein sequence ID" value="CAA9439168.1"/>
    <property type="molecule type" value="Genomic_DNA"/>
</dbReference>
<evidence type="ECO:0000259" key="1">
    <source>
        <dbReference type="Pfam" id="PF00462"/>
    </source>
</evidence>
<dbReference type="Pfam" id="PF00462">
    <property type="entry name" value="Glutaredoxin"/>
    <property type="match status" value="1"/>
</dbReference>
<dbReference type="Gene3D" id="3.40.30.10">
    <property type="entry name" value="Glutaredoxin"/>
    <property type="match status" value="1"/>
</dbReference>
<evidence type="ECO:0000313" key="2">
    <source>
        <dbReference type="EMBL" id="CAA9439168.1"/>
    </source>
</evidence>
<dbReference type="InterPro" id="IPR002109">
    <property type="entry name" value="Glutaredoxin"/>
</dbReference>
<accession>A0A6J4QA63</accession>